<dbReference type="GO" id="GO:0008409">
    <property type="term" value="F:5'-3' exonuclease activity"/>
    <property type="evidence" value="ECO:0007669"/>
    <property type="project" value="TreeGrafter"/>
</dbReference>
<proteinExistence type="inferred from homology"/>
<evidence type="ECO:0000256" key="2">
    <source>
        <dbReference type="ARBA" id="ARBA00022723"/>
    </source>
</evidence>
<comment type="function">
    <text evidence="5">Nuclease required for the repair of DNA interstrand cross-links (ICL). Acts as a 5'-3' exonuclease that anchors at a cut end of DNA and cleaves DNA successively at every third nucleotide, allowing to excise an ICL from one strand through flanking incisions.</text>
</comment>
<keyword evidence="1 5" id="KW-0540">Nuclease</keyword>
<dbReference type="GO" id="GO:0005634">
    <property type="term" value="C:nucleus"/>
    <property type="evidence" value="ECO:0007669"/>
    <property type="project" value="UniProtKB-SubCell"/>
</dbReference>
<dbReference type="Proteomes" id="UP000023152">
    <property type="component" value="Unassembled WGS sequence"/>
</dbReference>
<keyword evidence="2 5" id="KW-0479">Metal-binding</keyword>
<dbReference type="InterPro" id="IPR014883">
    <property type="entry name" value="VRR_NUC"/>
</dbReference>
<dbReference type="GO" id="GO:0046872">
    <property type="term" value="F:metal ion binding"/>
    <property type="evidence" value="ECO:0007669"/>
    <property type="project" value="UniProtKB-KW"/>
</dbReference>
<dbReference type="GO" id="GO:0017108">
    <property type="term" value="F:5'-flap endonuclease activity"/>
    <property type="evidence" value="ECO:0007669"/>
    <property type="project" value="TreeGrafter"/>
</dbReference>
<evidence type="ECO:0000259" key="6">
    <source>
        <dbReference type="SMART" id="SM00990"/>
    </source>
</evidence>
<dbReference type="EC" id="3.1.4.1" evidence="5"/>
<evidence type="ECO:0000256" key="5">
    <source>
        <dbReference type="RuleBase" id="RU365033"/>
    </source>
</evidence>
<keyword evidence="8" id="KW-1185">Reference proteome</keyword>
<keyword evidence="4 5" id="KW-0460">Magnesium</keyword>
<dbReference type="SMART" id="SM00990">
    <property type="entry name" value="VRR_NUC"/>
    <property type="match status" value="1"/>
</dbReference>
<keyword evidence="5" id="KW-0234">DNA repair</keyword>
<dbReference type="GO" id="GO:0004528">
    <property type="term" value="F:phosphodiesterase I activity"/>
    <property type="evidence" value="ECO:0007669"/>
    <property type="project" value="UniProtKB-EC"/>
</dbReference>
<dbReference type="GO" id="GO:0036297">
    <property type="term" value="P:interstrand cross-link repair"/>
    <property type="evidence" value="ECO:0007669"/>
    <property type="project" value="InterPro"/>
</dbReference>
<name>X6M5F0_RETFI</name>
<organism evidence="7 8">
    <name type="scientific">Reticulomyxa filosa</name>
    <dbReference type="NCBI Taxonomy" id="46433"/>
    <lineage>
        <taxon>Eukaryota</taxon>
        <taxon>Sar</taxon>
        <taxon>Rhizaria</taxon>
        <taxon>Retaria</taxon>
        <taxon>Foraminifera</taxon>
        <taxon>Monothalamids</taxon>
        <taxon>Reticulomyxidae</taxon>
        <taxon>Reticulomyxa</taxon>
    </lineage>
</organism>
<keyword evidence="5" id="KW-0539">Nucleus</keyword>
<dbReference type="OrthoDB" id="76364at2759"/>
<reference evidence="7 8" key="1">
    <citation type="journal article" date="2013" name="Curr. Biol.">
        <title>The Genome of the Foraminiferan Reticulomyxa filosa.</title>
        <authorList>
            <person name="Glockner G."/>
            <person name="Hulsmann N."/>
            <person name="Schleicher M."/>
            <person name="Noegel A.A."/>
            <person name="Eichinger L."/>
            <person name="Gallinger C."/>
            <person name="Pawlowski J."/>
            <person name="Sierra R."/>
            <person name="Euteneuer U."/>
            <person name="Pillet L."/>
            <person name="Moustafa A."/>
            <person name="Platzer M."/>
            <person name="Groth M."/>
            <person name="Szafranski K."/>
            <person name="Schliwa M."/>
        </authorList>
    </citation>
    <scope>NUCLEOTIDE SEQUENCE [LARGE SCALE GENOMIC DNA]</scope>
</reference>
<dbReference type="PANTHER" id="PTHR15749">
    <property type="entry name" value="FANCONI-ASSOCIATED NUCLEASE 1"/>
    <property type="match status" value="1"/>
</dbReference>
<feature type="non-terminal residue" evidence="7">
    <location>
        <position position="1"/>
    </location>
</feature>
<comment type="catalytic activity">
    <reaction evidence="5">
        <text>Hydrolytically removes 5'-nucleotides successively from the 3'-hydroxy termini of 3'-hydroxy-terminated oligonucleotides.</text>
        <dbReference type="EC" id="3.1.4.1"/>
    </reaction>
</comment>
<dbReference type="EMBL" id="ASPP01024312">
    <property type="protein sequence ID" value="ETO09144.1"/>
    <property type="molecule type" value="Genomic_DNA"/>
</dbReference>
<keyword evidence="5" id="KW-0227">DNA damage</keyword>
<dbReference type="PANTHER" id="PTHR15749:SF4">
    <property type="entry name" value="FANCONI-ASSOCIATED NUCLEASE 1"/>
    <property type="match status" value="1"/>
</dbReference>
<gene>
    <name evidence="7" type="ORF">RFI_28243</name>
</gene>
<keyword evidence="3 5" id="KW-0378">Hydrolase</keyword>
<comment type="subcellular location">
    <subcellularLocation>
        <location evidence="5">Nucleus</location>
    </subcellularLocation>
</comment>
<evidence type="ECO:0000313" key="7">
    <source>
        <dbReference type="EMBL" id="ETO09144.1"/>
    </source>
</evidence>
<evidence type="ECO:0000313" key="8">
    <source>
        <dbReference type="Proteomes" id="UP000023152"/>
    </source>
</evidence>
<comment type="similarity">
    <text evidence="5">Belongs to the FAN1 family.</text>
</comment>
<accession>X6M5F0</accession>
<comment type="cofactor">
    <cofactor evidence="5">
        <name>Mg(2+)</name>
        <dbReference type="ChEBI" id="CHEBI:18420"/>
    </cofactor>
    <cofactor evidence="5">
        <name>Mn(2+)</name>
        <dbReference type="ChEBI" id="CHEBI:29035"/>
    </cofactor>
</comment>
<dbReference type="GO" id="GO:0070336">
    <property type="term" value="F:flap-structured DNA binding"/>
    <property type="evidence" value="ECO:0007669"/>
    <property type="project" value="TreeGrafter"/>
</dbReference>
<protein>
    <recommendedName>
        <fullName evidence="5">Fanconi-associated nuclease</fullName>
        <ecNumber evidence="5">3.1.4.1</ecNumber>
    </recommendedName>
</protein>
<evidence type="ECO:0000256" key="4">
    <source>
        <dbReference type="ARBA" id="ARBA00022842"/>
    </source>
</evidence>
<evidence type="ECO:0000256" key="1">
    <source>
        <dbReference type="ARBA" id="ARBA00022722"/>
    </source>
</evidence>
<dbReference type="AlphaFoldDB" id="X6M5F0"/>
<dbReference type="Pfam" id="PF08774">
    <property type="entry name" value="VRR_NUC"/>
    <property type="match status" value="1"/>
</dbReference>
<comment type="caution">
    <text evidence="7">The sequence shown here is derived from an EMBL/GenBank/DDBJ whole genome shotgun (WGS) entry which is preliminary data.</text>
</comment>
<evidence type="ECO:0000256" key="3">
    <source>
        <dbReference type="ARBA" id="ARBA00022801"/>
    </source>
</evidence>
<sequence>NALSFINNNNNYFYLIYLKKKSEGSLYRMIFGLFMWNVIYNDNIPFVFQQPFQSSPLDLNTPFFYMNRIAKMESSDIASYLHEIWSGHFNESAICVTWNGRWILSDIILFAQCLGGYGISKICLKFSENYQYWSVGLPDLFLYRVLENIENKEKIRYECKIVEVKSENDRLSSKQIVWINYLNKQALLDCFEITQFIITFFFSFNLILFINNNSAQCTINNEIKKNVLKCTFQLITRYRK</sequence>
<feature type="domain" description="VRR-NUC" evidence="6">
    <location>
        <begin position="72"/>
        <end position="197"/>
    </location>
</feature>
<dbReference type="InterPro" id="IPR033315">
    <property type="entry name" value="Fan1-like"/>
</dbReference>
<keyword evidence="5" id="KW-0464">Manganese</keyword>